<keyword evidence="2" id="KW-1185">Reference proteome</keyword>
<dbReference type="EMBL" id="JADBEM010000001">
    <property type="protein sequence ID" value="MBE1605858.1"/>
    <property type="molecule type" value="Genomic_DNA"/>
</dbReference>
<evidence type="ECO:0000313" key="1">
    <source>
        <dbReference type="EMBL" id="MBE1605858.1"/>
    </source>
</evidence>
<dbReference type="AlphaFoldDB" id="A0A927MV72"/>
<accession>A0A927MV72</accession>
<gene>
    <name evidence="1" type="ORF">HEB94_002706</name>
</gene>
<organism evidence="1 2">
    <name type="scientific">Actinopolymorpha pittospori</name>
    <dbReference type="NCBI Taxonomy" id="648752"/>
    <lineage>
        <taxon>Bacteria</taxon>
        <taxon>Bacillati</taxon>
        <taxon>Actinomycetota</taxon>
        <taxon>Actinomycetes</taxon>
        <taxon>Propionibacteriales</taxon>
        <taxon>Actinopolymorphaceae</taxon>
        <taxon>Actinopolymorpha</taxon>
    </lineage>
</organism>
<name>A0A927MV72_9ACTN</name>
<reference evidence="1" key="1">
    <citation type="submission" date="2020-10" db="EMBL/GenBank/DDBJ databases">
        <title>Sequencing the genomes of 1000 actinobacteria strains.</title>
        <authorList>
            <person name="Klenk H.-P."/>
        </authorList>
    </citation>
    <scope>NUCLEOTIDE SEQUENCE</scope>
    <source>
        <strain evidence="1">DSM 45354</strain>
    </source>
</reference>
<dbReference type="Proteomes" id="UP000638648">
    <property type="component" value="Unassembled WGS sequence"/>
</dbReference>
<protein>
    <submittedName>
        <fullName evidence="1">Pyridoxine/pyridoxamine 5'-phosphate oxidase</fullName>
    </submittedName>
</protein>
<comment type="caution">
    <text evidence="1">The sequence shown here is derived from an EMBL/GenBank/DDBJ whole genome shotgun (WGS) entry which is preliminary data.</text>
</comment>
<proteinExistence type="predicted"/>
<evidence type="ECO:0000313" key="2">
    <source>
        <dbReference type="Proteomes" id="UP000638648"/>
    </source>
</evidence>
<sequence length="73" mass="7741">MRGPAQTTDLRALLRSVPTLTGTAPAFDPATAPPDPAALFVDWLLAAIDQGVPEPAAMTCRPWTRKESPRPGC</sequence>